<dbReference type="Proteomes" id="UP000033772">
    <property type="component" value="Unassembled WGS sequence"/>
</dbReference>
<evidence type="ECO:0008006" key="3">
    <source>
        <dbReference type="Google" id="ProtNLM"/>
    </source>
</evidence>
<evidence type="ECO:0000313" key="1">
    <source>
        <dbReference type="EMBL" id="OIJ28248.1"/>
    </source>
</evidence>
<accession>A0A1J4NC82</accession>
<comment type="caution">
    <text evidence="1">The sequence shown here is derived from an EMBL/GenBank/DDBJ whole genome shotgun (WGS) entry which is preliminary data.</text>
</comment>
<dbReference type="EMBL" id="JZDQ02000004">
    <property type="protein sequence ID" value="OIJ28248.1"/>
    <property type="molecule type" value="Genomic_DNA"/>
</dbReference>
<protein>
    <recommendedName>
        <fullName evidence="3">Ferredoxin</fullName>
    </recommendedName>
</protein>
<sequence length="101" mass="10966">MASFVPTSPETVEDQRLYTQARLVEVECLDCLARVGVKKNSEHQTSVQWTAEAQAQCPDLVRRKAAADGARLVHARCPRLAASIEAAVADGRIQIGAEDGY</sequence>
<dbReference type="STRING" id="1844.UG56_004170"/>
<reference evidence="1" key="1">
    <citation type="submission" date="2016-10" db="EMBL/GenBank/DDBJ databases">
        <title>Draft Genome Sequence of Nocardioides luteus Strain BAFB, an Alkane-Degrading Bacterium Isolated from JP-7 Polluted Soil.</title>
        <authorList>
            <person name="Brown L."/>
            <person name="Ruiz O.N."/>
            <person name="Gunasekera T."/>
        </authorList>
    </citation>
    <scope>NUCLEOTIDE SEQUENCE [LARGE SCALE GENOMIC DNA]</scope>
    <source>
        <strain evidence="1">BAFB</strain>
    </source>
</reference>
<name>A0A1J4NC82_9ACTN</name>
<dbReference type="OrthoDB" id="4554341at2"/>
<dbReference type="RefSeq" id="WP_045550876.1">
    <property type="nucleotide sequence ID" value="NZ_JZDQ02000004.1"/>
</dbReference>
<gene>
    <name evidence="1" type="ORF">UG56_004170</name>
</gene>
<proteinExistence type="predicted"/>
<organism evidence="1 2">
    <name type="scientific">Nocardioides luteus</name>
    <dbReference type="NCBI Taxonomy" id="1844"/>
    <lineage>
        <taxon>Bacteria</taxon>
        <taxon>Bacillati</taxon>
        <taxon>Actinomycetota</taxon>
        <taxon>Actinomycetes</taxon>
        <taxon>Propionibacteriales</taxon>
        <taxon>Nocardioidaceae</taxon>
        <taxon>Nocardioides</taxon>
    </lineage>
</organism>
<evidence type="ECO:0000313" key="2">
    <source>
        <dbReference type="Proteomes" id="UP000033772"/>
    </source>
</evidence>
<keyword evidence="2" id="KW-1185">Reference proteome</keyword>
<dbReference type="AlphaFoldDB" id="A0A1J4NC82"/>